<protein>
    <submittedName>
        <fullName evidence="1">Uncharacterized protein</fullName>
    </submittedName>
</protein>
<reference evidence="1 2" key="1">
    <citation type="submission" date="2015-10" db="EMBL/GenBank/DDBJ databases">
        <title>Draft genome sequence of Streptomyces longwoodensis DSM 41677, type strain for the species Streptomyces longwoodensis.</title>
        <authorList>
            <person name="Ruckert C."/>
            <person name="Winkler A."/>
            <person name="Kalinowski J."/>
            <person name="Kampfer P."/>
            <person name="Glaeser S."/>
        </authorList>
    </citation>
    <scope>NUCLEOTIDE SEQUENCE [LARGE SCALE GENOMIC DNA]</scope>
    <source>
        <strain evidence="1 2">DSM 41677</strain>
    </source>
</reference>
<comment type="caution">
    <text evidence="1">The sequence shown here is derived from an EMBL/GenBank/DDBJ whole genome shotgun (WGS) entry which is preliminary data.</text>
</comment>
<proteinExistence type="predicted"/>
<dbReference type="Proteomes" id="UP000053271">
    <property type="component" value="Unassembled WGS sequence"/>
</dbReference>
<keyword evidence="2" id="KW-1185">Reference proteome</keyword>
<evidence type="ECO:0000313" key="1">
    <source>
        <dbReference type="EMBL" id="KUN37749.1"/>
    </source>
</evidence>
<dbReference type="AlphaFoldDB" id="A0A117QN95"/>
<dbReference type="STRING" id="68231.AQJ30_15815"/>
<dbReference type="RefSeq" id="WP_067233875.1">
    <property type="nucleotide sequence ID" value="NZ_KQ948553.1"/>
</dbReference>
<evidence type="ECO:0000313" key="2">
    <source>
        <dbReference type="Proteomes" id="UP000053271"/>
    </source>
</evidence>
<accession>A0A117QN95</accession>
<name>A0A117QN95_9ACTN</name>
<gene>
    <name evidence="1" type="ORF">AQJ30_15815</name>
</gene>
<organism evidence="1 2">
    <name type="scientific">Streptomyces longwoodensis</name>
    <dbReference type="NCBI Taxonomy" id="68231"/>
    <lineage>
        <taxon>Bacteria</taxon>
        <taxon>Bacillati</taxon>
        <taxon>Actinomycetota</taxon>
        <taxon>Actinomycetes</taxon>
        <taxon>Kitasatosporales</taxon>
        <taxon>Streptomycetaceae</taxon>
        <taxon>Streptomyces</taxon>
    </lineage>
</organism>
<dbReference type="GeneID" id="91426065"/>
<dbReference type="EMBL" id="LMWS01000018">
    <property type="protein sequence ID" value="KUN37749.1"/>
    <property type="molecule type" value="Genomic_DNA"/>
</dbReference>
<sequence length="144" mass="15286">MGDERLANLVMVALACAIDEDYDGAFRAVSEVGEQAGPGQFQMYAACVAFAETGRQALVKLYGDQAPDLARDQYWSVEQLPSPDGAPDAQDLFAVRFIVAVANNDKPQAMALWQAALRASSAEYIASVAAVLTAAAGLVRKAFL</sequence>
<dbReference type="PROSITE" id="PS51257">
    <property type="entry name" value="PROKAR_LIPOPROTEIN"/>
    <property type="match status" value="1"/>
</dbReference>